<reference evidence="1 2" key="1">
    <citation type="submission" date="2018-11" db="EMBL/GenBank/DDBJ databases">
        <authorList>
            <consortium name="Pathogen Informatics"/>
        </authorList>
    </citation>
    <scope>NUCLEOTIDE SEQUENCE [LARGE SCALE GENOMIC DNA]</scope>
</reference>
<proteinExistence type="predicted"/>
<dbReference type="AlphaFoldDB" id="A0A183FAB0"/>
<accession>A0A183FAB0</accession>
<evidence type="ECO:0000313" key="3">
    <source>
        <dbReference type="WBParaSite" id="HPBE_0000310201-mRNA-1"/>
    </source>
</evidence>
<dbReference type="WBParaSite" id="HPBE_0000310201-mRNA-1">
    <property type="protein sequence ID" value="HPBE_0000310201-mRNA-1"/>
    <property type="gene ID" value="HPBE_0000310201"/>
</dbReference>
<name>A0A183FAB0_HELPZ</name>
<dbReference type="OrthoDB" id="6018565at2759"/>
<keyword evidence="2" id="KW-1185">Reference proteome</keyword>
<dbReference type="Proteomes" id="UP000050761">
    <property type="component" value="Unassembled WGS sequence"/>
</dbReference>
<dbReference type="Gene3D" id="1.20.58.60">
    <property type="match status" value="1"/>
</dbReference>
<evidence type="ECO:0000313" key="1">
    <source>
        <dbReference type="EMBL" id="VDO30987.1"/>
    </source>
</evidence>
<gene>
    <name evidence="1" type="ORF">HPBE_LOCUS3103</name>
</gene>
<organism evidence="2 3">
    <name type="scientific">Heligmosomoides polygyrus</name>
    <name type="common">Parasitic roundworm</name>
    <dbReference type="NCBI Taxonomy" id="6339"/>
    <lineage>
        <taxon>Eukaryota</taxon>
        <taxon>Metazoa</taxon>
        <taxon>Ecdysozoa</taxon>
        <taxon>Nematoda</taxon>
        <taxon>Chromadorea</taxon>
        <taxon>Rhabditida</taxon>
        <taxon>Rhabditina</taxon>
        <taxon>Rhabditomorpha</taxon>
        <taxon>Strongyloidea</taxon>
        <taxon>Heligmosomidae</taxon>
        <taxon>Heligmosomoides</taxon>
    </lineage>
</organism>
<reference evidence="3" key="2">
    <citation type="submission" date="2019-09" db="UniProtKB">
        <authorList>
            <consortium name="WormBaseParasite"/>
        </authorList>
    </citation>
    <scope>IDENTIFICATION</scope>
</reference>
<evidence type="ECO:0000313" key="2">
    <source>
        <dbReference type="Proteomes" id="UP000050761"/>
    </source>
</evidence>
<sequence>MLIKSHDAFEETVKRQSEKLEHLKLAYDESYLDPTNVRSKLQKHLAFDSELSENEKRPVAVKAQEELLISKSAEPSYGLHLSDESSFHISSLDGPHPTLA</sequence>
<accession>A0A3P7V8F2</accession>
<protein>
    <submittedName>
        <fullName evidence="3">Coiled-coil domain-containing protein 149</fullName>
    </submittedName>
</protein>
<dbReference type="EMBL" id="UZAH01006390">
    <property type="protein sequence ID" value="VDO30987.1"/>
    <property type="molecule type" value="Genomic_DNA"/>
</dbReference>